<gene>
    <name evidence="3" type="ORF">METZ01_LOCUS18793</name>
</gene>
<dbReference type="GO" id="GO:0016829">
    <property type="term" value="F:lyase activity"/>
    <property type="evidence" value="ECO:0007669"/>
    <property type="project" value="UniProtKB-KW"/>
</dbReference>
<dbReference type="AlphaFoldDB" id="A0A381PIL2"/>
<proteinExistence type="predicted"/>
<dbReference type="Pfam" id="PF00378">
    <property type="entry name" value="ECH_1"/>
    <property type="match status" value="1"/>
</dbReference>
<accession>A0A381PIL2</accession>
<dbReference type="InterPro" id="IPR029045">
    <property type="entry name" value="ClpP/crotonase-like_dom_sf"/>
</dbReference>
<dbReference type="InterPro" id="IPR001753">
    <property type="entry name" value="Enoyl-CoA_hydra/iso"/>
</dbReference>
<dbReference type="Gene3D" id="1.10.12.10">
    <property type="entry name" value="Lyase 2-enoyl-coa Hydratase, Chain A, domain 2"/>
    <property type="match status" value="1"/>
</dbReference>
<evidence type="ECO:0000313" key="3">
    <source>
        <dbReference type="EMBL" id="SUZ65939.1"/>
    </source>
</evidence>
<organism evidence="3">
    <name type="scientific">marine metagenome</name>
    <dbReference type="NCBI Taxonomy" id="408172"/>
    <lineage>
        <taxon>unclassified sequences</taxon>
        <taxon>metagenomes</taxon>
        <taxon>ecological metagenomes</taxon>
    </lineage>
</organism>
<dbReference type="Gene3D" id="3.90.226.10">
    <property type="entry name" value="2-enoyl-CoA Hydratase, Chain A, domain 1"/>
    <property type="match status" value="1"/>
</dbReference>
<dbReference type="PANTHER" id="PTHR11941">
    <property type="entry name" value="ENOYL-COA HYDRATASE-RELATED"/>
    <property type="match status" value="1"/>
</dbReference>
<dbReference type="InterPro" id="IPR014748">
    <property type="entry name" value="Enoyl-CoA_hydra_C"/>
</dbReference>
<dbReference type="CDD" id="cd06558">
    <property type="entry name" value="crotonase-like"/>
    <property type="match status" value="1"/>
</dbReference>
<dbReference type="EMBL" id="UINC01000972">
    <property type="protein sequence ID" value="SUZ65939.1"/>
    <property type="molecule type" value="Genomic_DNA"/>
</dbReference>
<reference evidence="3" key="1">
    <citation type="submission" date="2018-05" db="EMBL/GenBank/DDBJ databases">
        <authorList>
            <person name="Lanie J.A."/>
            <person name="Ng W.-L."/>
            <person name="Kazmierczak K.M."/>
            <person name="Andrzejewski T.M."/>
            <person name="Davidsen T.M."/>
            <person name="Wayne K.J."/>
            <person name="Tettelin H."/>
            <person name="Glass J.I."/>
            <person name="Rusch D."/>
            <person name="Podicherti R."/>
            <person name="Tsui H.-C.T."/>
            <person name="Winkler M.E."/>
        </authorList>
    </citation>
    <scope>NUCLEOTIDE SEQUENCE</scope>
</reference>
<keyword evidence="1" id="KW-0456">Lyase</keyword>
<evidence type="ECO:0000256" key="2">
    <source>
        <dbReference type="SAM" id="MobiDB-lite"/>
    </source>
</evidence>
<dbReference type="GO" id="GO:0006635">
    <property type="term" value="P:fatty acid beta-oxidation"/>
    <property type="evidence" value="ECO:0007669"/>
    <property type="project" value="TreeGrafter"/>
</dbReference>
<sequence>MSVQEDEYCGFRTAIEEPGILVVTFNRPESLNAATAPMKRDLVEILTQTQMDDAIRIVLFTGEGSAFWAGDDLKGYGGDSKQVPEINHGHHNPSGTYNGLRAISQAVNTTVRNLDKISIAAINGFAIQTGFSLALACDFRVASQSAKMGSATLRFGLLPDEGGQWLLVQHLGVAKAMDFMMRKRIVDGETAHQLGLVHEVVPDERLMDAALELARELADGPQVAMRMLKRSIHLAAAMTWDQSLDEIAAKTAVTDHLPDAREGVAAFIEKRQAEFNGWLEGRADPPMDGPAPWESNSE</sequence>
<name>A0A381PIL2_9ZZZZ</name>
<protein>
    <recommendedName>
        <fullName evidence="4">Enoyl-CoA hydratase</fullName>
    </recommendedName>
</protein>
<dbReference type="SUPFAM" id="SSF52096">
    <property type="entry name" value="ClpP/crotonase"/>
    <property type="match status" value="1"/>
</dbReference>
<evidence type="ECO:0000256" key="1">
    <source>
        <dbReference type="ARBA" id="ARBA00023239"/>
    </source>
</evidence>
<dbReference type="PANTHER" id="PTHR11941:SF133">
    <property type="entry name" value="1,2-EPOXYPHENYLACETYL-COA ISOMERASE"/>
    <property type="match status" value="1"/>
</dbReference>
<feature type="region of interest" description="Disordered" evidence="2">
    <location>
        <begin position="279"/>
        <end position="298"/>
    </location>
</feature>
<evidence type="ECO:0008006" key="4">
    <source>
        <dbReference type="Google" id="ProtNLM"/>
    </source>
</evidence>